<comment type="caution">
    <text evidence="7">The sequence shown here is derived from an EMBL/GenBank/DDBJ whole genome shotgun (WGS) entry which is preliminary data.</text>
</comment>
<dbReference type="InterPro" id="IPR014729">
    <property type="entry name" value="Rossmann-like_a/b/a_fold"/>
</dbReference>
<dbReference type="GO" id="GO:0003952">
    <property type="term" value="F:NAD+ synthase (glutamine-hydrolyzing) activity"/>
    <property type="evidence" value="ECO:0007669"/>
    <property type="project" value="InterPro"/>
</dbReference>
<dbReference type="Gene3D" id="3.40.50.620">
    <property type="entry name" value="HUPs"/>
    <property type="match status" value="1"/>
</dbReference>
<organism evidence="7">
    <name type="scientific">marine sediment metagenome</name>
    <dbReference type="NCBI Taxonomy" id="412755"/>
    <lineage>
        <taxon>unclassified sequences</taxon>
        <taxon>metagenomes</taxon>
        <taxon>ecological metagenomes</taxon>
    </lineage>
</organism>
<dbReference type="GO" id="GO:0005524">
    <property type="term" value="F:ATP binding"/>
    <property type="evidence" value="ECO:0007669"/>
    <property type="project" value="UniProtKB-KW"/>
</dbReference>
<evidence type="ECO:0000256" key="2">
    <source>
        <dbReference type="ARBA" id="ARBA00022598"/>
    </source>
</evidence>
<sequence>MTKLLQLQQINISATCSDIEDIIKNTMLQLKRDGAVLGLSGGLDSAVTAALTVRSLGAEKVHFLNLPEKDSKPIHKEHAKFMAKHLGVKLKTKSITPILKAAKTYRLLPIHLIPFRKLRGKIVEYAKARFFDNKSDKILEARLKPKANSWIAKGNAYAVTKHRMRMVMIYQYADRHNLMVVGAANKTELLTGTFCKWGVDHCADVMPIIHIYRSQLEEVAKYLEIPEVIQNKPPDPDVLPGIPDKEELVGETTVVDQILFSLENNNDLSEFYNRYGKDAVDRIVSLVELSKHMRESPYRL</sequence>
<reference evidence="7" key="1">
    <citation type="journal article" date="2014" name="Front. Microbiol.">
        <title>High frequency of phylogenetically diverse reductive dehalogenase-homologous genes in deep subseafloor sedimentary metagenomes.</title>
        <authorList>
            <person name="Kawai M."/>
            <person name="Futagami T."/>
            <person name="Toyoda A."/>
            <person name="Takaki Y."/>
            <person name="Nishi S."/>
            <person name="Hori S."/>
            <person name="Arai W."/>
            <person name="Tsubouchi T."/>
            <person name="Morono Y."/>
            <person name="Uchiyama I."/>
            <person name="Ito T."/>
            <person name="Fujiyama A."/>
            <person name="Inagaki F."/>
            <person name="Takami H."/>
        </authorList>
    </citation>
    <scope>NUCLEOTIDE SEQUENCE</scope>
    <source>
        <strain evidence="7">Expedition CK06-06</strain>
    </source>
</reference>
<feature type="domain" description="NAD/GMP synthase" evidence="6">
    <location>
        <begin position="141"/>
        <end position="297"/>
    </location>
</feature>
<dbReference type="EMBL" id="BARU01005786">
    <property type="protein sequence ID" value="GAH41338.1"/>
    <property type="molecule type" value="Genomic_DNA"/>
</dbReference>
<dbReference type="InterPro" id="IPR022310">
    <property type="entry name" value="NAD/GMP_synthase"/>
</dbReference>
<dbReference type="PANTHER" id="PTHR23090">
    <property type="entry name" value="NH 3 /GLUTAMINE-DEPENDENT NAD + SYNTHETASE"/>
    <property type="match status" value="1"/>
</dbReference>
<name>X1H7Q3_9ZZZZ</name>
<keyword evidence="4" id="KW-0067">ATP-binding</keyword>
<comment type="pathway">
    <text evidence="1">Cofactor biosynthesis; NAD(+) biosynthesis.</text>
</comment>
<accession>X1H7Q3</accession>
<evidence type="ECO:0000256" key="4">
    <source>
        <dbReference type="ARBA" id="ARBA00022840"/>
    </source>
</evidence>
<evidence type="ECO:0000259" key="6">
    <source>
        <dbReference type="Pfam" id="PF02540"/>
    </source>
</evidence>
<proteinExistence type="predicted"/>
<dbReference type="Pfam" id="PF02540">
    <property type="entry name" value="NAD_synthase"/>
    <property type="match status" value="2"/>
</dbReference>
<dbReference type="NCBIfam" id="TIGR00552">
    <property type="entry name" value="nadE"/>
    <property type="match status" value="1"/>
</dbReference>
<keyword evidence="5" id="KW-0520">NAD</keyword>
<dbReference type="PANTHER" id="PTHR23090:SF9">
    <property type="entry name" value="GLUTAMINE-DEPENDENT NAD(+) SYNTHETASE"/>
    <property type="match status" value="1"/>
</dbReference>
<evidence type="ECO:0000313" key="7">
    <source>
        <dbReference type="EMBL" id="GAH41338.1"/>
    </source>
</evidence>
<dbReference type="GO" id="GO:0004359">
    <property type="term" value="F:glutaminase activity"/>
    <property type="evidence" value="ECO:0007669"/>
    <property type="project" value="InterPro"/>
</dbReference>
<dbReference type="InterPro" id="IPR003694">
    <property type="entry name" value="NAD_synthase"/>
</dbReference>
<keyword evidence="2" id="KW-0436">Ligase</keyword>
<protein>
    <recommendedName>
        <fullName evidence="6">NAD/GMP synthase domain-containing protein</fullName>
    </recommendedName>
</protein>
<dbReference type="GO" id="GO:0005737">
    <property type="term" value="C:cytoplasm"/>
    <property type="evidence" value="ECO:0007669"/>
    <property type="project" value="InterPro"/>
</dbReference>
<dbReference type="AlphaFoldDB" id="X1H7Q3"/>
<keyword evidence="3" id="KW-0547">Nucleotide-binding</keyword>
<feature type="domain" description="NAD/GMP synthase" evidence="6">
    <location>
        <begin position="17"/>
        <end position="103"/>
    </location>
</feature>
<evidence type="ECO:0000256" key="3">
    <source>
        <dbReference type="ARBA" id="ARBA00022741"/>
    </source>
</evidence>
<dbReference type="GO" id="GO:0009435">
    <property type="term" value="P:NAD+ biosynthetic process"/>
    <property type="evidence" value="ECO:0007669"/>
    <property type="project" value="UniProtKB-UniPathway"/>
</dbReference>
<dbReference type="CDD" id="cd00553">
    <property type="entry name" value="NAD_synthase"/>
    <property type="match status" value="1"/>
</dbReference>
<dbReference type="UniPathway" id="UPA00253"/>
<evidence type="ECO:0000256" key="5">
    <source>
        <dbReference type="ARBA" id="ARBA00023027"/>
    </source>
</evidence>
<gene>
    <name evidence="7" type="ORF">S03H2_11326</name>
</gene>
<dbReference type="SUPFAM" id="SSF52402">
    <property type="entry name" value="Adenine nucleotide alpha hydrolases-like"/>
    <property type="match status" value="1"/>
</dbReference>
<evidence type="ECO:0000256" key="1">
    <source>
        <dbReference type="ARBA" id="ARBA00004790"/>
    </source>
</evidence>